<evidence type="ECO:0000313" key="1">
    <source>
        <dbReference type="EMBL" id="KAF5897996.1"/>
    </source>
</evidence>
<accession>A0A8J4U3P8</accession>
<protein>
    <submittedName>
        <fullName evidence="1">Chloride channel protein CLC-c</fullName>
    </submittedName>
</protein>
<keyword evidence="2" id="KW-1185">Reference proteome</keyword>
<comment type="caution">
    <text evidence="1">The sequence shown here is derived from an EMBL/GenBank/DDBJ whole genome shotgun (WGS) entry which is preliminary data.</text>
</comment>
<gene>
    <name evidence="1" type="primary">Clc-c</name>
    <name evidence="1" type="ORF">DAT39_012305</name>
</gene>
<name>A0A8J4U3P8_CLAMG</name>
<feature type="non-terminal residue" evidence="1">
    <location>
        <position position="1"/>
    </location>
</feature>
<sequence length="77" mass="8119">AVRSQVAVLNAPLVPARLGFKEAGLSQALCAIPPHPAQPPVVQMYGRVTRSGQNPLESSLIAGKKYCKPGTWGRKPG</sequence>
<organism evidence="1 2">
    <name type="scientific">Clarias magur</name>
    <name type="common">Asian catfish</name>
    <name type="synonym">Macropteronotus magur</name>
    <dbReference type="NCBI Taxonomy" id="1594786"/>
    <lineage>
        <taxon>Eukaryota</taxon>
        <taxon>Metazoa</taxon>
        <taxon>Chordata</taxon>
        <taxon>Craniata</taxon>
        <taxon>Vertebrata</taxon>
        <taxon>Euteleostomi</taxon>
        <taxon>Actinopterygii</taxon>
        <taxon>Neopterygii</taxon>
        <taxon>Teleostei</taxon>
        <taxon>Ostariophysi</taxon>
        <taxon>Siluriformes</taxon>
        <taxon>Clariidae</taxon>
        <taxon>Clarias</taxon>
    </lineage>
</organism>
<evidence type="ECO:0000313" key="2">
    <source>
        <dbReference type="Proteomes" id="UP000727407"/>
    </source>
</evidence>
<reference evidence="1" key="1">
    <citation type="submission" date="2020-07" db="EMBL/GenBank/DDBJ databases">
        <title>Clarias magur genome sequencing, assembly and annotation.</title>
        <authorList>
            <person name="Kushwaha B."/>
            <person name="Kumar R."/>
            <person name="Das P."/>
            <person name="Joshi C.G."/>
            <person name="Kumar D."/>
            <person name="Nagpure N.S."/>
            <person name="Pandey M."/>
            <person name="Agarwal S."/>
            <person name="Srivastava S."/>
            <person name="Singh M."/>
            <person name="Sahoo L."/>
            <person name="Jayasankar P."/>
            <person name="Meher P.K."/>
            <person name="Koringa P.G."/>
            <person name="Iquebal M.A."/>
            <person name="Das S.P."/>
            <person name="Bit A."/>
            <person name="Patnaik S."/>
            <person name="Patel N."/>
            <person name="Shah T.M."/>
            <person name="Hinsu A."/>
            <person name="Jena J.K."/>
        </authorList>
    </citation>
    <scope>NUCLEOTIDE SEQUENCE</scope>
    <source>
        <strain evidence="1">CIFAMagur01</strain>
        <tissue evidence="1">Testis</tissue>
    </source>
</reference>
<proteinExistence type="predicted"/>
<dbReference type="Proteomes" id="UP000727407">
    <property type="component" value="Unassembled WGS sequence"/>
</dbReference>
<dbReference type="AlphaFoldDB" id="A0A8J4U3P8"/>
<dbReference type="EMBL" id="QNUK01000215">
    <property type="protein sequence ID" value="KAF5897996.1"/>
    <property type="molecule type" value="Genomic_DNA"/>
</dbReference>